<sequence length="60" mass="7153">MPCCLSRLIKEFDREVKDLEIRNDPETNKMLNEKKQSMVKELNSYVALKKQAETWHVTEN</sequence>
<protein>
    <submittedName>
        <fullName evidence="1">Putative plant SNARE 13</fullName>
    </submittedName>
</protein>
<comment type="caution">
    <text evidence="1">The sequence shown here is derived from an EMBL/GenBank/DDBJ whole genome shotgun (WGS) entry which is preliminary data.</text>
</comment>
<evidence type="ECO:0000313" key="2">
    <source>
        <dbReference type="Proteomes" id="UP000288805"/>
    </source>
</evidence>
<accession>A0A438DYS9</accession>
<dbReference type="AlphaFoldDB" id="A0A438DYS9"/>
<reference evidence="1 2" key="1">
    <citation type="journal article" date="2018" name="PLoS Genet.">
        <title>Population sequencing reveals clonal diversity and ancestral inbreeding in the grapevine cultivar Chardonnay.</title>
        <authorList>
            <person name="Roach M.J."/>
            <person name="Johnson D.L."/>
            <person name="Bohlmann J."/>
            <person name="van Vuuren H.J."/>
            <person name="Jones S.J."/>
            <person name="Pretorius I.S."/>
            <person name="Schmidt S.A."/>
            <person name="Borneman A.R."/>
        </authorList>
    </citation>
    <scope>NUCLEOTIDE SEQUENCE [LARGE SCALE GENOMIC DNA]</scope>
    <source>
        <strain evidence="2">cv. Chardonnay</strain>
        <tissue evidence="1">Leaf</tissue>
    </source>
</reference>
<organism evidence="1 2">
    <name type="scientific">Vitis vinifera</name>
    <name type="common">Grape</name>
    <dbReference type="NCBI Taxonomy" id="29760"/>
    <lineage>
        <taxon>Eukaryota</taxon>
        <taxon>Viridiplantae</taxon>
        <taxon>Streptophyta</taxon>
        <taxon>Embryophyta</taxon>
        <taxon>Tracheophyta</taxon>
        <taxon>Spermatophyta</taxon>
        <taxon>Magnoliopsida</taxon>
        <taxon>eudicotyledons</taxon>
        <taxon>Gunneridae</taxon>
        <taxon>Pentapetalae</taxon>
        <taxon>rosids</taxon>
        <taxon>Vitales</taxon>
        <taxon>Vitaceae</taxon>
        <taxon>Viteae</taxon>
        <taxon>Vitis</taxon>
    </lineage>
</organism>
<dbReference type="EMBL" id="QGNW01001456">
    <property type="protein sequence ID" value="RVW40676.1"/>
    <property type="molecule type" value="Genomic_DNA"/>
</dbReference>
<gene>
    <name evidence="1" type="primary">NPSN13_2</name>
    <name evidence="1" type="ORF">CK203_079125</name>
</gene>
<proteinExistence type="predicted"/>
<evidence type="ECO:0000313" key="1">
    <source>
        <dbReference type="EMBL" id="RVW40676.1"/>
    </source>
</evidence>
<dbReference type="Proteomes" id="UP000288805">
    <property type="component" value="Unassembled WGS sequence"/>
</dbReference>
<name>A0A438DYS9_VITVI</name>